<evidence type="ECO:0000313" key="9">
    <source>
        <dbReference type="EMBL" id="KAK8967415.1"/>
    </source>
</evidence>
<feature type="domain" description="Amino acid transporter transmembrane" evidence="8">
    <location>
        <begin position="2"/>
        <end position="81"/>
    </location>
</feature>
<proteinExistence type="predicted"/>
<dbReference type="EMBL" id="JBBWWR010000005">
    <property type="protein sequence ID" value="KAK8967415.1"/>
    <property type="molecule type" value="Genomic_DNA"/>
</dbReference>
<keyword evidence="5 7" id="KW-1133">Transmembrane helix</keyword>
<gene>
    <name evidence="9" type="ORF">KSP40_PGU009806</name>
</gene>
<feature type="transmembrane region" description="Helical" evidence="7">
    <location>
        <begin position="24"/>
        <end position="45"/>
    </location>
</feature>
<keyword evidence="10" id="KW-1185">Reference proteome</keyword>
<evidence type="ECO:0000256" key="3">
    <source>
        <dbReference type="ARBA" id="ARBA00022692"/>
    </source>
</evidence>
<protein>
    <recommendedName>
        <fullName evidence="8">Amino acid transporter transmembrane domain-containing protein</fullName>
    </recommendedName>
</protein>
<keyword evidence="6 7" id="KW-0472">Membrane</keyword>
<organism evidence="9 10">
    <name type="scientific">Platanthera guangdongensis</name>
    <dbReference type="NCBI Taxonomy" id="2320717"/>
    <lineage>
        <taxon>Eukaryota</taxon>
        <taxon>Viridiplantae</taxon>
        <taxon>Streptophyta</taxon>
        <taxon>Embryophyta</taxon>
        <taxon>Tracheophyta</taxon>
        <taxon>Spermatophyta</taxon>
        <taxon>Magnoliopsida</taxon>
        <taxon>Liliopsida</taxon>
        <taxon>Asparagales</taxon>
        <taxon>Orchidaceae</taxon>
        <taxon>Orchidoideae</taxon>
        <taxon>Orchideae</taxon>
        <taxon>Orchidinae</taxon>
        <taxon>Platanthera</taxon>
    </lineage>
</organism>
<dbReference type="Pfam" id="PF01490">
    <property type="entry name" value="Aa_trans"/>
    <property type="match status" value="2"/>
</dbReference>
<dbReference type="InterPro" id="IPR013057">
    <property type="entry name" value="AA_transpt_TM"/>
</dbReference>
<keyword evidence="2" id="KW-0813">Transport</keyword>
<comment type="subcellular location">
    <subcellularLocation>
        <location evidence="1">Membrane</location>
    </subcellularLocation>
</comment>
<evidence type="ECO:0000256" key="2">
    <source>
        <dbReference type="ARBA" id="ARBA00022448"/>
    </source>
</evidence>
<reference evidence="9 10" key="1">
    <citation type="journal article" date="2022" name="Nat. Plants">
        <title>Genomes of leafy and leafless Platanthera orchids illuminate the evolution of mycoheterotrophy.</title>
        <authorList>
            <person name="Li M.H."/>
            <person name="Liu K.W."/>
            <person name="Li Z."/>
            <person name="Lu H.C."/>
            <person name="Ye Q.L."/>
            <person name="Zhang D."/>
            <person name="Wang J.Y."/>
            <person name="Li Y.F."/>
            <person name="Zhong Z.M."/>
            <person name="Liu X."/>
            <person name="Yu X."/>
            <person name="Liu D.K."/>
            <person name="Tu X.D."/>
            <person name="Liu B."/>
            <person name="Hao Y."/>
            <person name="Liao X.Y."/>
            <person name="Jiang Y.T."/>
            <person name="Sun W.H."/>
            <person name="Chen J."/>
            <person name="Chen Y.Q."/>
            <person name="Ai Y."/>
            <person name="Zhai J.W."/>
            <person name="Wu S.S."/>
            <person name="Zhou Z."/>
            <person name="Hsiao Y.Y."/>
            <person name="Wu W.L."/>
            <person name="Chen Y.Y."/>
            <person name="Lin Y.F."/>
            <person name="Hsu J.L."/>
            <person name="Li C.Y."/>
            <person name="Wang Z.W."/>
            <person name="Zhao X."/>
            <person name="Zhong W.Y."/>
            <person name="Ma X.K."/>
            <person name="Ma L."/>
            <person name="Huang J."/>
            <person name="Chen G.Z."/>
            <person name="Huang M.Z."/>
            <person name="Huang L."/>
            <person name="Peng D.H."/>
            <person name="Luo Y.B."/>
            <person name="Zou S.Q."/>
            <person name="Chen S.P."/>
            <person name="Lan S."/>
            <person name="Tsai W.C."/>
            <person name="Van de Peer Y."/>
            <person name="Liu Z.J."/>
        </authorList>
    </citation>
    <scope>NUCLEOTIDE SEQUENCE [LARGE SCALE GENOMIC DNA]</scope>
    <source>
        <strain evidence="9">Lor288</strain>
    </source>
</reference>
<evidence type="ECO:0000256" key="5">
    <source>
        <dbReference type="ARBA" id="ARBA00022989"/>
    </source>
</evidence>
<comment type="caution">
    <text evidence="9">The sequence shown here is derived from an EMBL/GenBank/DDBJ whole genome shotgun (WGS) entry which is preliminary data.</text>
</comment>
<evidence type="ECO:0000256" key="6">
    <source>
        <dbReference type="ARBA" id="ARBA00023136"/>
    </source>
</evidence>
<evidence type="ECO:0000259" key="8">
    <source>
        <dbReference type="Pfam" id="PF01490"/>
    </source>
</evidence>
<sequence>MLNSVNVLCGAGILSAPYAVKEGGWIGLSILFIFAVLAFYTGILLRHCLDSEPGIETFPDIGQAAFGIPGRIIVSACCVEFIILESDNLSSLFPNAHLEIGGMHLSSHLFYSRPMNNLGSGVEIVWKTDEGRRQMAYGAARGLIAPGKGRDKEWMDLYQRWAGELAGKEETRYTQGLGCRGGGGGYLGVAPRRGGKILLPTEELAGGVIATILVTICLFWIGLVDQVSFKSEGSSINRFGIPIAIGLYGYAYSGHAIFPNIYSSLKKPDDFSAVLFTSFVICTLLFTGVAVMGFFLFGKSTESQFTLNMPQELMASKVAVWTTVIICYH</sequence>
<dbReference type="PANTHER" id="PTHR48017">
    <property type="entry name" value="OS05G0424000 PROTEIN-RELATED"/>
    <property type="match status" value="1"/>
</dbReference>
<name>A0ABR2MVE1_9ASPA</name>
<evidence type="ECO:0000256" key="7">
    <source>
        <dbReference type="SAM" id="Phobius"/>
    </source>
</evidence>
<feature type="transmembrane region" description="Helical" evidence="7">
    <location>
        <begin position="236"/>
        <end position="253"/>
    </location>
</feature>
<evidence type="ECO:0000313" key="10">
    <source>
        <dbReference type="Proteomes" id="UP001412067"/>
    </source>
</evidence>
<evidence type="ECO:0000256" key="1">
    <source>
        <dbReference type="ARBA" id="ARBA00004370"/>
    </source>
</evidence>
<feature type="domain" description="Amino acid transporter transmembrane" evidence="8">
    <location>
        <begin position="211"/>
        <end position="317"/>
    </location>
</feature>
<keyword evidence="4" id="KW-0029">Amino-acid transport</keyword>
<feature type="transmembrane region" description="Helical" evidence="7">
    <location>
        <begin position="273"/>
        <end position="297"/>
    </location>
</feature>
<dbReference type="Proteomes" id="UP001412067">
    <property type="component" value="Unassembled WGS sequence"/>
</dbReference>
<feature type="transmembrane region" description="Helical" evidence="7">
    <location>
        <begin position="204"/>
        <end position="224"/>
    </location>
</feature>
<keyword evidence="3 7" id="KW-0812">Transmembrane</keyword>
<evidence type="ECO:0000256" key="4">
    <source>
        <dbReference type="ARBA" id="ARBA00022970"/>
    </source>
</evidence>
<accession>A0ABR2MVE1</accession>